<dbReference type="KEGG" id="ffu:CLAFUR5_03113"/>
<evidence type="ECO:0000313" key="1">
    <source>
        <dbReference type="EMBL" id="UJO13660.1"/>
    </source>
</evidence>
<dbReference type="Proteomes" id="UP000756132">
    <property type="component" value="Chromosome 2"/>
</dbReference>
<dbReference type="RefSeq" id="XP_047758026.1">
    <property type="nucleotide sequence ID" value="XM_047902261.1"/>
</dbReference>
<reference evidence="1" key="1">
    <citation type="submission" date="2021-12" db="EMBL/GenBank/DDBJ databases">
        <authorList>
            <person name="Zaccaron A."/>
            <person name="Stergiopoulos I."/>
        </authorList>
    </citation>
    <scope>NUCLEOTIDE SEQUENCE</scope>
    <source>
        <strain evidence="1">Race5_Kim</strain>
    </source>
</reference>
<dbReference type="AlphaFoldDB" id="A0A9Q8LA87"/>
<name>A0A9Q8LA87_PASFU</name>
<organism evidence="1 2">
    <name type="scientific">Passalora fulva</name>
    <name type="common">Tomato leaf mold</name>
    <name type="synonym">Cladosporium fulvum</name>
    <dbReference type="NCBI Taxonomy" id="5499"/>
    <lineage>
        <taxon>Eukaryota</taxon>
        <taxon>Fungi</taxon>
        <taxon>Dikarya</taxon>
        <taxon>Ascomycota</taxon>
        <taxon>Pezizomycotina</taxon>
        <taxon>Dothideomycetes</taxon>
        <taxon>Dothideomycetidae</taxon>
        <taxon>Mycosphaerellales</taxon>
        <taxon>Mycosphaerellaceae</taxon>
        <taxon>Fulvia</taxon>
    </lineage>
</organism>
<accession>A0A9Q8LA87</accession>
<gene>
    <name evidence="1" type="ORF">CLAFUR5_03113</name>
</gene>
<sequence length="65" mass="7780">MTTIQDNGGQLPRSGTLVSIHYRPETLKEKLRRKLSWLCCFGSKDKTIEFELMEKERRRRSRRVI</sequence>
<dbReference type="EMBL" id="CP090164">
    <property type="protein sequence ID" value="UJO13660.1"/>
    <property type="molecule type" value="Genomic_DNA"/>
</dbReference>
<evidence type="ECO:0000313" key="2">
    <source>
        <dbReference type="Proteomes" id="UP000756132"/>
    </source>
</evidence>
<proteinExistence type="predicted"/>
<reference evidence="1" key="2">
    <citation type="journal article" date="2022" name="Microb. Genom.">
        <title>A chromosome-scale genome assembly of the tomato pathogen Cladosporium fulvum reveals a compartmentalized genome architecture and the presence of a dispensable chromosome.</title>
        <authorList>
            <person name="Zaccaron A.Z."/>
            <person name="Chen L.H."/>
            <person name="Samaras A."/>
            <person name="Stergiopoulos I."/>
        </authorList>
    </citation>
    <scope>NUCLEOTIDE SEQUENCE</scope>
    <source>
        <strain evidence="1">Race5_Kim</strain>
    </source>
</reference>
<protein>
    <submittedName>
        <fullName evidence="1">Uncharacterized protein</fullName>
    </submittedName>
</protein>
<dbReference type="GeneID" id="71982991"/>
<keyword evidence="2" id="KW-1185">Reference proteome</keyword>